<sequence length="67" mass="6647">MSAGTVPADIAAVHGVRATPAPPPPVAGPGRWRTLAELVRLPAALSVPGDVLVGAAAAGWPFGRRTA</sequence>
<organism evidence="1">
    <name type="scientific">uncultured Mycobacteriales bacterium</name>
    <dbReference type="NCBI Taxonomy" id="581187"/>
    <lineage>
        <taxon>Bacteria</taxon>
        <taxon>Bacillati</taxon>
        <taxon>Actinomycetota</taxon>
        <taxon>Actinomycetes</taxon>
        <taxon>Mycobacteriales</taxon>
        <taxon>environmental samples</taxon>
    </lineage>
</organism>
<accession>A0A6J4JEW7</accession>
<gene>
    <name evidence="1" type="ORF">AVDCRST_MAG41-3374</name>
</gene>
<reference evidence="1" key="1">
    <citation type="submission" date="2020-02" db="EMBL/GenBank/DDBJ databases">
        <authorList>
            <person name="Meier V. D."/>
        </authorList>
    </citation>
    <scope>NUCLEOTIDE SEQUENCE</scope>
    <source>
        <strain evidence="1">AVDCRST_MAG41</strain>
    </source>
</reference>
<evidence type="ECO:0000313" key="1">
    <source>
        <dbReference type="EMBL" id="CAA9277925.1"/>
    </source>
</evidence>
<feature type="non-terminal residue" evidence="1">
    <location>
        <position position="67"/>
    </location>
</feature>
<protein>
    <recommendedName>
        <fullName evidence="2">4-hydroxybenzoate polyprenyltransferase</fullName>
    </recommendedName>
</protein>
<evidence type="ECO:0008006" key="2">
    <source>
        <dbReference type="Google" id="ProtNLM"/>
    </source>
</evidence>
<name>A0A6J4JEW7_9ACTN</name>
<proteinExistence type="predicted"/>
<dbReference type="EMBL" id="CADCTP010000305">
    <property type="protein sequence ID" value="CAA9277925.1"/>
    <property type="molecule type" value="Genomic_DNA"/>
</dbReference>
<dbReference type="AlphaFoldDB" id="A0A6J4JEW7"/>